<feature type="signal peptide" evidence="4">
    <location>
        <begin position="1"/>
        <end position="21"/>
    </location>
</feature>
<proteinExistence type="predicted"/>
<dbReference type="InterPro" id="IPR001611">
    <property type="entry name" value="Leu-rich_rpt"/>
</dbReference>
<evidence type="ECO:0000313" key="6">
    <source>
        <dbReference type="RefSeq" id="XP_011314659.1"/>
    </source>
</evidence>
<keyword evidence="1" id="KW-0433">Leucine-rich repeat</keyword>
<organism evidence="5 6">
    <name type="scientific">Fopius arisanus</name>
    <dbReference type="NCBI Taxonomy" id="64838"/>
    <lineage>
        <taxon>Eukaryota</taxon>
        <taxon>Metazoa</taxon>
        <taxon>Ecdysozoa</taxon>
        <taxon>Arthropoda</taxon>
        <taxon>Hexapoda</taxon>
        <taxon>Insecta</taxon>
        <taxon>Pterygota</taxon>
        <taxon>Neoptera</taxon>
        <taxon>Endopterygota</taxon>
        <taxon>Hymenoptera</taxon>
        <taxon>Apocrita</taxon>
        <taxon>Ichneumonoidea</taxon>
        <taxon>Braconidae</taxon>
        <taxon>Opiinae</taxon>
        <taxon>Fopius</taxon>
    </lineage>
</organism>
<dbReference type="Pfam" id="PF13855">
    <property type="entry name" value="LRR_8"/>
    <property type="match status" value="2"/>
</dbReference>
<evidence type="ECO:0000313" key="5">
    <source>
        <dbReference type="Proteomes" id="UP000694866"/>
    </source>
</evidence>
<dbReference type="InterPro" id="IPR003591">
    <property type="entry name" value="Leu-rich_rpt_typical-subtyp"/>
</dbReference>
<dbReference type="Proteomes" id="UP000694866">
    <property type="component" value="Unplaced"/>
</dbReference>
<reference evidence="6" key="1">
    <citation type="submission" date="2025-08" db="UniProtKB">
        <authorList>
            <consortium name="RefSeq"/>
        </authorList>
    </citation>
    <scope>IDENTIFICATION</scope>
    <source>
        <strain evidence="6">USDA-PBARC FA_bdor</strain>
        <tissue evidence="6">Whole organism</tissue>
    </source>
</reference>
<evidence type="ECO:0000256" key="3">
    <source>
        <dbReference type="ARBA" id="ARBA00022737"/>
    </source>
</evidence>
<dbReference type="InterPro" id="IPR050328">
    <property type="entry name" value="Dev_Immune_Receptor"/>
</dbReference>
<dbReference type="InterPro" id="IPR032675">
    <property type="entry name" value="LRR_dom_sf"/>
</dbReference>
<protein>
    <submittedName>
        <fullName evidence="6">Leucine-rich repeat-containing protein 15</fullName>
    </submittedName>
</protein>
<accession>A0A9R1TPL9</accession>
<dbReference type="OrthoDB" id="676979at2759"/>
<dbReference type="GO" id="GO:0005615">
    <property type="term" value="C:extracellular space"/>
    <property type="evidence" value="ECO:0007669"/>
    <property type="project" value="TreeGrafter"/>
</dbReference>
<dbReference type="GeneID" id="105273750"/>
<dbReference type="PANTHER" id="PTHR24373">
    <property type="entry name" value="SLIT RELATED LEUCINE-RICH REPEAT NEURONAL PROTEIN"/>
    <property type="match status" value="1"/>
</dbReference>
<dbReference type="AlphaFoldDB" id="A0A9R1TPL9"/>
<dbReference type="RefSeq" id="XP_011314659.1">
    <property type="nucleotide sequence ID" value="XM_011316357.1"/>
</dbReference>
<dbReference type="PROSITE" id="PS51450">
    <property type="entry name" value="LRR"/>
    <property type="match status" value="2"/>
</dbReference>
<gene>
    <name evidence="6" type="primary">LOC105273750</name>
</gene>
<name>A0A9R1TPL9_9HYME</name>
<keyword evidence="5" id="KW-1185">Reference proteome</keyword>
<dbReference type="SMART" id="SM00369">
    <property type="entry name" value="LRR_TYP"/>
    <property type="match status" value="6"/>
</dbReference>
<dbReference type="SUPFAM" id="SSF52058">
    <property type="entry name" value="L domain-like"/>
    <property type="match status" value="2"/>
</dbReference>
<dbReference type="KEGG" id="fas:105273750"/>
<keyword evidence="3" id="KW-0677">Repeat</keyword>
<dbReference type="Gene3D" id="3.80.10.10">
    <property type="entry name" value="Ribonuclease Inhibitor"/>
    <property type="match status" value="2"/>
</dbReference>
<dbReference type="GO" id="GO:0031012">
    <property type="term" value="C:extracellular matrix"/>
    <property type="evidence" value="ECO:0007669"/>
    <property type="project" value="TreeGrafter"/>
</dbReference>
<keyword evidence="2 4" id="KW-0732">Signal</keyword>
<evidence type="ECO:0000256" key="2">
    <source>
        <dbReference type="ARBA" id="ARBA00022729"/>
    </source>
</evidence>
<evidence type="ECO:0000256" key="4">
    <source>
        <dbReference type="SAM" id="SignalP"/>
    </source>
</evidence>
<evidence type="ECO:0000256" key="1">
    <source>
        <dbReference type="ARBA" id="ARBA00022614"/>
    </source>
</evidence>
<feature type="chain" id="PRO_5040257864" evidence="4">
    <location>
        <begin position="22"/>
        <end position="616"/>
    </location>
</feature>
<dbReference type="PANTHER" id="PTHR24373:SF370">
    <property type="entry name" value="FISH-LIPS, ISOFORM E"/>
    <property type="match status" value="1"/>
</dbReference>
<sequence length="616" mass="69345">METSATFVVLICALMSSLIEANSNYDGTFEYCNKTGPTSETCKPWNSSAIVEIETQDVYQKGIPNLKLYFKEDSSQEFRKLNLTEGAYSRFNISTSLVFDGVNIDGASGPFINQDKITAICLKNNSLQEFPRDFFRGISNLTYVEVSGQNFSTLSKHLLSEISNDIVALRLMKNSVTNIESEAFSNFPKLKYLLLSNNRLTELQPNMFSGLDSLEVLELDGNKITTVQPGTFGSLLQLRWMSLKDNLFESLPDDIFTGLSLQLLEFSGNWTEDSCQSLFENLDHLVFGICGDVIISKETSVFRSFGVKKKSEMETSATFIVLICALMSSLIEANSNYDGTFEYCNKTGPTSEICKPWNSSAIVEIETEDLYEEGIPTLNLYFKEDSSQEFRKLNLTEGAYSRFNLSTSLVFDGVNIDGASGPFINQDKITAISLINNGLQEFPRDFFRGISNLIYVHVFGQNCPTLSKHLLSEISNNIVTLRLVQNSVTNIEAEAFSNFRKLKYLVLSNNRLTELQPDMFSGLDSLEVLELDGNKIITVQPGTFASLLKLRWLFLRDNLFESLPDDIFTGLRLQLLNFSGNWTEDRCQSLLEHLDHLRTGTCGDIIITKYTSIMRF</sequence>